<dbReference type="OrthoDB" id="225552at2"/>
<organism evidence="2 3">
    <name type="scientific">Gimesia algae</name>
    <dbReference type="NCBI Taxonomy" id="2527971"/>
    <lineage>
        <taxon>Bacteria</taxon>
        <taxon>Pseudomonadati</taxon>
        <taxon>Planctomycetota</taxon>
        <taxon>Planctomycetia</taxon>
        <taxon>Planctomycetales</taxon>
        <taxon>Planctomycetaceae</taxon>
        <taxon>Gimesia</taxon>
    </lineage>
</organism>
<proteinExistence type="predicted"/>
<sequence length="667" mass="75026">MSVELVSETDLRAALRPHQVDAAEFKAGIRARIEAGVVPLQHESQKLDDPLLTVAATFIPWPLITSGKIAGGGVKLSSLTLAQKLLGYAALPAISLFLLVGATFFSTRKIHKVQQENQSDISDAREIQAAVRQWWRSHRFAAIMVFAAVLILPMIGATWLLFLILLASFGLLLYFLSSFARHGIGNRLLIAQSCLSGLILLSMTMQNTYGALSGIHFVDQKLIAAVLLSGTLILLPIVITSMARMGGRTAFESKQKSPHWLVILCTFLIPNVLLLIVLSPFRKPVYNQPAIFGGYGWLIFAIMIAVQVSAVIWAILRRFRKAPVAQHVARPEWIPGVLYVCITVPLLLWLTNQIWWPATPARILHYVEAFEQGPYPSITFRNWEIPARWTIEQGLHPDLSRARKVLDYEIATDQDLLAFILGSAFRVGLVRPDQIDTLPDLEEERRSLLPEANSRKPRRIYGLNQNAWVFYALANSNQLSSEHRDFLEQRLLVTLENPVVKTSDMLETALRVTQLLEVIDRPIDREKYRKQVHQWLREFHSTQTHSFQIAGGFEKNQGVSASMLATSDAVELMQIYGIPEGLDLNWVRSYLRPLNFRPSSDKWIAAVTLDRLNRLPGVTQPTLFEWLYYERSLLAAMLLVALCLYATLSSPLPRKDNSGTREDSALG</sequence>
<dbReference type="KEGG" id="gax:Pan161_38840"/>
<feature type="transmembrane region" description="Helical" evidence="1">
    <location>
        <begin position="188"/>
        <end position="209"/>
    </location>
</feature>
<keyword evidence="1" id="KW-1133">Transmembrane helix</keyword>
<dbReference type="AlphaFoldDB" id="A0A517VGY8"/>
<feature type="transmembrane region" description="Helical" evidence="1">
    <location>
        <begin position="260"/>
        <end position="282"/>
    </location>
</feature>
<feature type="transmembrane region" description="Helical" evidence="1">
    <location>
        <begin position="221"/>
        <end position="239"/>
    </location>
</feature>
<name>A0A517VGY8_9PLAN</name>
<dbReference type="EMBL" id="CP036343">
    <property type="protein sequence ID" value="QDT92217.1"/>
    <property type="molecule type" value="Genomic_DNA"/>
</dbReference>
<feature type="transmembrane region" description="Helical" evidence="1">
    <location>
        <begin position="337"/>
        <end position="356"/>
    </location>
</feature>
<keyword evidence="3" id="KW-1185">Reference proteome</keyword>
<feature type="transmembrane region" description="Helical" evidence="1">
    <location>
        <begin position="294"/>
        <end position="316"/>
    </location>
</feature>
<keyword evidence="1" id="KW-0812">Transmembrane</keyword>
<evidence type="ECO:0000256" key="1">
    <source>
        <dbReference type="SAM" id="Phobius"/>
    </source>
</evidence>
<evidence type="ECO:0000313" key="3">
    <source>
        <dbReference type="Proteomes" id="UP000316855"/>
    </source>
</evidence>
<dbReference type="RefSeq" id="WP_145229710.1">
    <property type="nucleotide sequence ID" value="NZ_CP036343.1"/>
</dbReference>
<protein>
    <submittedName>
        <fullName evidence="2">Uncharacterized protein</fullName>
    </submittedName>
</protein>
<feature type="transmembrane region" description="Helical" evidence="1">
    <location>
        <begin position="143"/>
        <end position="176"/>
    </location>
</feature>
<accession>A0A517VGY8</accession>
<dbReference type="Proteomes" id="UP000316855">
    <property type="component" value="Chromosome"/>
</dbReference>
<reference evidence="2 3" key="1">
    <citation type="submission" date="2019-02" db="EMBL/GenBank/DDBJ databases">
        <title>Deep-cultivation of Planctomycetes and their phenomic and genomic characterization uncovers novel biology.</title>
        <authorList>
            <person name="Wiegand S."/>
            <person name="Jogler M."/>
            <person name="Boedeker C."/>
            <person name="Pinto D."/>
            <person name="Vollmers J."/>
            <person name="Rivas-Marin E."/>
            <person name="Kohn T."/>
            <person name="Peeters S.H."/>
            <person name="Heuer A."/>
            <person name="Rast P."/>
            <person name="Oberbeckmann S."/>
            <person name="Bunk B."/>
            <person name="Jeske O."/>
            <person name="Meyerdierks A."/>
            <person name="Storesund J.E."/>
            <person name="Kallscheuer N."/>
            <person name="Luecker S."/>
            <person name="Lage O.M."/>
            <person name="Pohl T."/>
            <person name="Merkel B.J."/>
            <person name="Hornburger P."/>
            <person name="Mueller R.-W."/>
            <person name="Bruemmer F."/>
            <person name="Labrenz M."/>
            <person name="Spormann A.M."/>
            <person name="Op den Camp H."/>
            <person name="Overmann J."/>
            <person name="Amann R."/>
            <person name="Jetten M.S.M."/>
            <person name="Mascher T."/>
            <person name="Medema M.H."/>
            <person name="Devos D.P."/>
            <person name="Kaster A.-K."/>
            <person name="Ovreas L."/>
            <person name="Rohde M."/>
            <person name="Galperin M.Y."/>
            <person name="Jogler C."/>
        </authorList>
    </citation>
    <scope>NUCLEOTIDE SEQUENCE [LARGE SCALE GENOMIC DNA]</scope>
    <source>
        <strain evidence="2 3">Pan161</strain>
    </source>
</reference>
<evidence type="ECO:0000313" key="2">
    <source>
        <dbReference type="EMBL" id="QDT92217.1"/>
    </source>
</evidence>
<keyword evidence="1" id="KW-0472">Membrane</keyword>
<feature type="transmembrane region" description="Helical" evidence="1">
    <location>
        <begin position="85"/>
        <end position="105"/>
    </location>
</feature>
<gene>
    <name evidence="2" type="ORF">Pan161_38840</name>
</gene>